<evidence type="ECO:0000313" key="2">
    <source>
        <dbReference type="Proteomes" id="UP000790347"/>
    </source>
</evidence>
<reference evidence="1" key="2">
    <citation type="journal article" date="2022" name="Res Sq">
        <title>Comparative Genomics Reveals Insights into the Divergent Evolution of Astigmatic Mites and Household Pest Adaptations.</title>
        <authorList>
            <person name="Xiong Q."/>
            <person name="Wan A.T.-Y."/>
            <person name="Liu X.-Y."/>
            <person name="Fung C.S.-H."/>
            <person name="Xiao X."/>
            <person name="Malainual N."/>
            <person name="Hou J."/>
            <person name="Wang L."/>
            <person name="Wang M."/>
            <person name="Yang K."/>
            <person name="Cui Y."/>
            <person name="Leung E."/>
            <person name="Nong W."/>
            <person name="Shin S.-K."/>
            <person name="Au S."/>
            <person name="Jeong K.Y."/>
            <person name="Chew F.T."/>
            <person name="Hui J."/>
            <person name="Leung T.F."/>
            <person name="Tungtrongchitr A."/>
            <person name="Zhong N."/>
            <person name="Liu Z."/>
            <person name="Tsui S."/>
        </authorList>
    </citation>
    <scope>NUCLEOTIDE SEQUENCE</scope>
    <source>
        <strain evidence="1">Derf</strain>
        <tissue evidence="1">Whole organism</tissue>
    </source>
</reference>
<evidence type="ECO:0000313" key="1">
    <source>
        <dbReference type="EMBL" id="KAH9528616.1"/>
    </source>
</evidence>
<gene>
    <name evidence="1" type="ORF">DERF_002542</name>
</gene>
<protein>
    <submittedName>
        <fullName evidence="1">Uncharacterized protein</fullName>
    </submittedName>
</protein>
<comment type="caution">
    <text evidence="1">The sequence shown here is derived from an EMBL/GenBank/DDBJ whole genome shotgun (WGS) entry which is preliminary data.</text>
</comment>
<accession>A0A922IBT1</accession>
<sequence length="64" mass="7287">MNIESSSSSLPFDYLMIDSFVLGFPRGRGGRMKYSFTLVKNLRMEDMSLYVILEKGKKCDALKA</sequence>
<keyword evidence="2" id="KW-1185">Reference proteome</keyword>
<organism evidence="1 2">
    <name type="scientific">Dermatophagoides farinae</name>
    <name type="common">American house dust mite</name>
    <dbReference type="NCBI Taxonomy" id="6954"/>
    <lineage>
        <taxon>Eukaryota</taxon>
        <taxon>Metazoa</taxon>
        <taxon>Ecdysozoa</taxon>
        <taxon>Arthropoda</taxon>
        <taxon>Chelicerata</taxon>
        <taxon>Arachnida</taxon>
        <taxon>Acari</taxon>
        <taxon>Acariformes</taxon>
        <taxon>Sarcoptiformes</taxon>
        <taxon>Astigmata</taxon>
        <taxon>Psoroptidia</taxon>
        <taxon>Analgoidea</taxon>
        <taxon>Pyroglyphidae</taxon>
        <taxon>Dermatophagoidinae</taxon>
        <taxon>Dermatophagoides</taxon>
    </lineage>
</organism>
<reference evidence="1" key="1">
    <citation type="submission" date="2013-05" db="EMBL/GenBank/DDBJ databases">
        <authorList>
            <person name="Yim A.K.Y."/>
            <person name="Chan T.F."/>
            <person name="Ji K.M."/>
            <person name="Liu X.Y."/>
            <person name="Zhou J.W."/>
            <person name="Li R.Q."/>
            <person name="Yang K.Y."/>
            <person name="Li J."/>
            <person name="Li M."/>
            <person name="Law P.T.W."/>
            <person name="Wu Y.L."/>
            <person name="Cai Z.L."/>
            <person name="Qin H."/>
            <person name="Bao Y."/>
            <person name="Leung R.K.K."/>
            <person name="Ng P.K.S."/>
            <person name="Zou J."/>
            <person name="Zhong X.J."/>
            <person name="Ran P.X."/>
            <person name="Zhong N.S."/>
            <person name="Liu Z.G."/>
            <person name="Tsui S.K.W."/>
        </authorList>
    </citation>
    <scope>NUCLEOTIDE SEQUENCE</scope>
    <source>
        <strain evidence="1">Derf</strain>
        <tissue evidence="1">Whole organism</tissue>
    </source>
</reference>
<dbReference type="AlphaFoldDB" id="A0A922IBT1"/>
<dbReference type="EMBL" id="ASGP02000001">
    <property type="protein sequence ID" value="KAH9528616.1"/>
    <property type="molecule type" value="Genomic_DNA"/>
</dbReference>
<proteinExistence type="predicted"/>
<name>A0A922IBT1_DERFA</name>
<dbReference type="Proteomes" id="UP000790347">
    <property type="component" value="Unassembled WGS sequence"/>
</dbReference>